<protein>
    <recommendedName>
        <fullName evidence="3">Small RNA 2'-O-methyltransferase</fullName>
        <ecNumber evidence="11">2.1.1.386</ecNumber>
    </recommendedName>
</protein>
<reference evidence="16" key="1">
    <citation type="submission" date="2023-01" db="EMBL/GenBank/DDBJ databases">
        <title>Draft genome sequence of Nocardiopsis sp. LSu2-4 isolated from halophytes.</title>
        <authorList>
            <person name="Duangmal K."/>
            <person name="Chantavorakit T."/>
        </authorList>
    </citation>
    <scope>NUCLEOTIDE SEQUENCE</scope>
    <source>
        <strain evidence="16">LSu2-4</strain>
    </source>
</reference>
<evidence type="ECO:0000259" key="14">
    <source>
        <dbReference type="Pfam" id="PF08242"/>
    </source>
</evidence>
<evidence type="ECO:0000313" key="16">
    <source>
        <dbReference type="EMBL" id="MDA2807503.1"/>
    </source>
</evidence>
<dbReference type="PANTHER" id="PTHR21404">
    <property type="entry name" value="HEN1"/>
    <property type="match status" value="1"/>
</dbReference>
<evidence type="ECO:0000256" key="1">
    <source>
        <dbReference type="ARBA" id="ARBA00001946"/>
    </source>
</evidence>
<keyword evidence="8" id="KW-0460">Magnesium</keyword>
<dbReference type="InterPro" id="IPR024026">
    <property type="entry name" value="3'-RNA_MeTfrase_Hen1_bac"/>
</dbReference>
<keyword evidence="5" id="KW-0808">Transferase</keyword>
<name>A0ABT4TS50_9ACTN</name>
<evidence type="ECO:0000313" key="17">
    <source>
        <dbReference type="Proteomes" id="UP001165685"/>
    </source>
</evidence>
<dbReference type="PANTHER" id="PTHR21404:SF3">
    <property type="entry name" value="SMALL RNA 2'-O-METHYLTRANSFERASE"/>
    <property type="match status" value="1"/>
</dbReference>
<evidence type="ECO:0000256" key="7">
    <source>
        <dbReference type="ARBA" id="ARBA00022723"/>
    </source>
</evidence>
<dbReference type="Gene3D" id="3.30.1610.20">
    <property type="entry name" value="Hen1, N-terminal domain"/>
    <property type="match status" value="1"/>
</dbReference>
<accession>A0ABT4TS50</accession>
<evidence type="ECO:0000256" key="2">
    <source>
        <dbReference type="ARBA" id="ARBA00009026"/>
    </source>
</evidence>
<dbReference type="NCBIfam" id="TIGR04074">
    <property type="entry name" value="bacter_Hen1"/>
    <property type="match status" value="1"/>
</dbReference>
<evidence type="ECO:0000256" key="5">
    <source>
        <dbReference type="ARBA" id="ARBA00022679"/>
    </source>
</evidence>
<evidence type="ECO:0000256" key="6">
    <source>
        <dbReference type="ARBA" id="ARBA00022691"/>
    </source>
</evidence>
<dbReference type="InterPro" id="IPR024740">
    <property type="entry name" value="Hen1_N"/>
</dbReference>
<comment type="catalytic activity">
    <reaction evidence="12">
        <text>small RNA 3'-end nucleotide + S-adenosyl-L-methionine = small RNA 3'-end 2'-O-methylnucleotide + S-adenosyl-L-homocysteine + H(+)</text>
        <dbReference type="Rhea" id="RHEA:37887"/>
        <dbReference type="Rhea" id="RHEA-COMP:10415"/>
        <dbReference type="Rhea" id="RHEA-COMP:10416"/>
        <dbReference type="ChEBI" id="CHEBI:15378"/>
        <dbReference type="ChEBI" id="CHEBI:57856"/>
        <dbReference type="ChEBI" id="CHEBI:59789"/>
        <dbReference type="ChEBI" id="CHEBI:74896"/>
        <dbReference type="ChEBI" id="CHEBI:74898"/>
        <dbReference type="EC" id="2.1.1.386"/>
    </reaction>
</comment>
<organism evidence="16 17">
    <name type="scientific">Nocardiopsis suaedae</name>
    <dbReference type="NCBI Taxonomy" id="3018444"/>
    <lineage>
        <taxon>Bacteria</taxon>
        <taxon>Bacillati</taxon>
        <taxon>Actinomycetota</taxon>
        <taxon>Actinomycetes</taxon>
        <taxon>Streptosporangiales</taxon>
        <taxon>Nocardiopsidaceae</taxon>
        <taxon>Nocardiopsis</taxon>
    </lineage>
</organism>
<dbReference type="InterPro" id="IPR026610">
    <property type="entry name" value="Hen1"/>
</dbReference>
<dbReference type="InterPro" id="IPR029063">
    <property type="entry name" value="SAM-dependent_MTases_sf"/>
</dbReference>
<evidence type="ECO:0000256" key="9">
    <source>
        <dbReference type="ARBA" id="ARBA00022884"/>
    </source>
</evidence>
<comment type="caution">
    <text evidence="16">The sequence shown here is derived from an EMBL/GenBank/DDBJ whole genome shotgun (WGS) entry which is preliminary data.</text>
</comment>
<feature type="compositionally biased region" description="Basic and acidic residues" evidence="13">
    <location>
        <begin position="256"/>
        <end position="273"/>
    </location>
</feature>
<feature type="domain" description="Methyltransferase type 12" evidence="14">
    <location>
        <begin position="293"/>
        <end position="385"/>
    </location>
</feature>
<keyword evidence="9" id="KW-0694">RNA-binding</keyword>
<evidence type="ECO:0000256" key="10">
    <source>
        <dbReference type="ARBA" id="ARBA00023158"/>
    </source>
</evidence>
<dbReference type="Pfam" id="PF12623">
    <property type="entry name" value="Hen1_L"/>
    <property type="match status" value="1"/>
</dbReference>
<comment type="cofactor">
    <cofactor evidence="1">
        <name>Mg(2+)</name>
        <dbReference type="ChEBI" id="CHEBI:18420"/>
    </cofactor>
</comment>
<dbReference type="Proteomes" id="UP001165685">
    <property type="component" value="Unassembled WGS sequence"/>
</dbReference>
<dbReference type="SUPFAM" id="SSF53335">
    <property type="entry name" value="S-adenosyl-L-methionine-dependent methyltransferases"/>
    <property type="match status" value="1"/>
</dbReference>
<feature type="region of interest" description="Disordered" evidence="13">
    <location>
        <begin position="246"/>
        <end position="273"/>
    </location>
</feature>
<dbReference type="EC" id="2.1.1.386" evidence="11"/>
<sequence length="468" mass="51271">MLLTITARFRPATDLGYLLHKHPDRVQEFAQTHGTAHVFYPEAGPDACTAALLLDVDPDRLRRARTHAASASFALASYVNDRPYAASSLMSVAIGDVFRTALRGRCAARPDLAATALPLTLSLPAVPCRGGPDEARALFEPLGWEVRADPVPLDPGLPGWGDSRYVSLTLTGERRLSDALSHLYVLLPVMDGAKHYWVADDEVDKLVRNAGGWLAGHPARPRITSRYLARRRRLYRQASARLDALGALEDLPEEPQNERPPEEEAREREPTLAERRAGAVLSALKAEGARTVLDLGCGAGQLVRRLLGDADVTRVTGADPSADAIAAAHRRLRTARMSERESARLDLFCGSAVYRDPRFRGHDAAVLMEVVEHLDPWRLPALEHVVFGDAAPRTVVVTTPNAEYNANYPGLGDGRMRHPDHRFEWTRAEFAAWAERVAAAHGYRARLLPVGPEDAATGSPTQMGVFTR</sequence>
<evidence type="ECO:0000256" key="13">
    <source>
        <dbReference type="SAM" id="MobiDB-lite"/>
    </source>
</evidence>
<feature type="domain" description="Hen1 N-terminal" evidence="15">
    <location>
        <begin position="1"/>
        <end position="242"/>
    </location>
</feature>
<evidence type="ECO:0000256" key="12">
    <source>
        <dbReference type="ARBA" id="ARBA00048418"/>
    </source>
</evidence>
<dbReference type="RefSeq" id="WP_270680129.1">
    <property type="nucleotide sequence ID" value="NZ_JAQFWP010000056.1"/>
</dbReference>
<gene>
    <name evidence="16" type="ORF">O4U47_23545</name>
</gene>
<evidence type="ECO:0000256" key="3">
    <source>
        <dbReference type="ARBA" id="ARBA00021330"/>
    </source>
</evidence>
<evidence type="ECO:0000256" key="4">
    <source>
        <dbReference type="ARBA" id="ARBA00022603"/>
    </source>
</evidence>
<evidence type="ECO:0000256" key="11">
    <source>
        <dbReference type="ARBA" id="ARBA00035025"/>
    </source>
</evidence>
<proteinExistence type="inferred from homology"/>
<evidence type="ECO:0000256" key="8">
    <source>
        <dbReference type="ARBA" id="ARBA00022842"/>
    </source>
</evidence>
<evidence type="ECO:0000259" key="15">
    <source>
        <dbReference type="Pfam" id="PF12623"/>
    </source>
</evidence>
<dbReference type="InterPro" id="IPR038546">
    <property type="entry name" value="Hen1_N_sf"/>
</dbReference>
<keyword evidence="6" id="KW-0949">S-adenosyl-L-methionine</keyword>
<comment type="similarity">
    <text evidence="2">Belongs to the methyltransferase superfamily. HEN1 family.</text>
</comment>
<keyword evidence="7" id="KW-0479">Metal-binding</keyword>
<dbReference type="EMBL" id="JAQFWP010000056">
    <property type="protein sequence ID" value="MDA2807503.1"/>
    <property type="molecule type" value="Genomic_DNA"/>
</dbReference>
<dbReference type="Pfam" id="PF08242">
    <property type="entry name" value="Methyltransf_12"/>
    <property type="match status" value="1"/>
</dbReference>
<dbReference type="Gene3D" id="3.40.50.150">
    <property type="entry name" value="Vaccinia Virus protein VP39"/>
    <property type="match status" value="1"/>
</dbReference>
<dbReference type="InterPro" id="IPR013217">
    <property type="entry name" value="Methyltransf_12"/>
</dbReference>
<dbReference type="CDD" id="cd02440">
    <property type="entry name" value="AdoMet_MTases"/>
    <property type="match status" value="1"/>
</dbReference>
<keyword evidence="10" id="KW-0943">RNA-mediated gene silencing</keyword>
<keyword evidence="17" id="KW-1185">Reference proteome</keyword>
<keyword evidence="4" id="KW-0489">Methyltransferase</keyword>